<evidence type="ECO:0000313" key="3">
    <source>
        <dbReference type="Proteomes" id="UP000630615"/>
    </source>
</evidence>
<reference evidence="3" key="1">
    <citation type="journal article" date="2019" name="Int. J. Syst. Evol. Microbiol.">
        <title>The Global Catalogue of Microorganisms (GCM) 10K type strain sequencing project: providing services to taxonomists for standard genome sequencing and annotation.</title>
        <authorList>
            <consortium name="The Broad Institute Genomics Platform"/>
            <consortium name="The Broad Institute Genome Sequencing Center for Infectious Disease"/>
            <person name="Wu L."/>
            <person name="Ma J."/>
        </authorList>
    </citation>
    <scope>NUCLEOTIDE SEQUENCE [LARGE SCALE GENOMIC DNA]</scope>
    <source>
        <strain evidence="3">CGMCC 1.15942</strain>
    </source>
</reference>
<dbReference type="Proteomes" id="UP000630615">
    <property type="component" value="Unassembled WGS sequence"/>
</dbReference>
<dbReference type="InterPro" id="IPR036665">
    <property type="entry name" value="PTS_IIA_glucitol/sorbitol_sf"/>
</dbReference>
<evidence type="ECO:0000313" key="2">
    <source>
        <dbReference type="EMBL" id="GGC78578.1"/>
    </source>
</evidence>
<dbReference type="PANTHER" id="PTHR40398:SF1">
    <property type="entry name" value="PTS SYSTEM GLUCITOL_SORBITOL-SPECIFIC EIIA COMPONENT"/>
    <property type="match status" value="1"/>
</dbReference>
<dbReference type="Gene3D" id="2.40.33.40">
    <property type="entry name" value="Phosphotransferase system, glucitol/sorbitol-specific IIA component"/>
    <property type="match status" value="1"/>
</dbReference>
<gene>
    <name evidence="2" type="ORF">GCM10011573_05360</name>
</gene>
<dbReference type="EMBL" id="BMKI01000001">
    <property type="protein sequence ID" value="GGC78578.1"/>
    <property type="molecule type" value="Genomic_DNA"/>
</dbReference>
<dbReference type="Pfam" id="PF03829">
    <property type="entry name" value="PTSIIA_gutA"/>
    <property type="match status" value="1"/>
</dbReference>
<dbReference type="PANTHER" id="PTHR40398">
    <property type="entry name" value="PTS SYSTEM GLUCITOL/SORBITOL-SPECIFIC EIIA COMPONENT"/>
    <property type="match status" value="1"/>
</dbReference>
<proteinExistence type="predicted"/>
<accession>A0ABQ1NRW0</accession>
<comment type="caution">
    <text evidence="2">The sequence shown here is derived from an EMBL/GenBank/DDBJ whole genome shotgun (WGS) entry which is preliminary data.</text>
</comment>
<keyword evidence="3" id="KW-1185">Reference proteome</keyword>
<dbReference type="InterPro" id="IPR004716">
    <property type="entry name" value="PTS_IIA_glucitol/sorbitol-sp"/>
</dbReference>
<dbReference type="PROSITE" id="PS51097">
    <property type="entry name" value="PTS_EIIA_TYPE_5"/>
    <property type="match status" value="1"/>
</dbReference>
<evidence type="ECO:0000256" key="1">
    <source>
        <dbReference type="PROSITE-ProRule" id="PRU00420"/>
    </source>
</evidence>
<sequence>MMKAVVTEIGAKALDEKEPMIILFGESATEGLKEYSVIQKFQDVQSLKLKQGDLLKIDEQEYTIRYVGSFANSNLNSIAHVTLVFVDVPEEDPIVNGLYLSPTILPKIQIGTTIEYVSSGV</sequence>
<dbReference type="SUPFAM" id="SSF141530">
    <property type="entry name" value="PTSIIA/GutA-like"/>
    <property type="match status" value="1"/>
</dbReference>
<comment type="caution">
    <text evidence="1">Lacks conserved residue(s) required for the propagation of feature annotation.</text>
</comment>
<name>A0ABQ1NRW0_9ENTE</name>
<protein>
    <submittedName>
        <fullName evidence="2">PTS sorbitol transporter subunit IIA</fullName>
    </submittedName>
</protein>
<organism evidence="2 3">
    <name type="scientific">Enterococcus wangshanyuanii</name>
    <dbReference type="NCBI Taxonomy" id="2005703"/>
    <lineage>
        <taxon>Bacteria</taxon>
        <taxon>Bacillati</taxon>
        <taxon>Bacillota</taxon>
        <taxon>Bacilli</taxon>
        <taxon>Lactobacillales</taxon>
        <taxon>Enterococcaceae</taxon>
        <taxon>Enterococcus</taxon>
    </lineage>
</organism>